<gene>
    <name evidence="3" type="ORF">ASPSYDRAFT_94895</name>
</gene>
<organism evidence="3 4">
    <name type="scientific">Aspergillus sydowii CBS 593.65</name>
    <dbReference type="NCBI Taxonomy" id="1036612"/>
    <lineage>
        <taxon>Eukaryota</taxon>
        <taxon>Fungi</taxon>
        <taxon>Dikarya</taxon>
        <taxon>Ascomycota</taxon>
        <taxon>Pezizomycotina</taxon>
        <taxon>Eurotiomycetes</taxon>
        <taxon>Eurotiomycetidae</taxon>
        <taxon>Eurotiales</taxon>
        <taxon>Aspergillaceae</taxon>
        <taxon>Aspergillus</taxon>
        <taxon>Aspergillus subgen. Nidulantes</taxon>
    </lineage>
</organism>
<feature type="region of interest" description="Disordered" evidence="1">
    <location>
        <begin position="1"/>
        <end position="64"/>
    </location>
</feature>
<evidence type="ECO:0000313" key="4">
    <source>
        <dbReference type="Proteomes" id="UP000184356"/>
    </source>
</evidence>
<evidence type="ECO:0000256" key="1">
    <source>
        <dbReference type="SAM" id="MobiDB-lite"/>
    </source>
</evidence>
<dbReference type="RefSeq" id="XP_040696866.1">
    <property type="nucleotide sequence ID" value="XM_040853043.1"/>
</dbReference>
<dbReference type="GeneID" id="63769116"/>
<feature type="domain" description="Small EDRK-rich factor-like N-terminal" evidence="2">
    <location>
        <begin position="1"/>
        <end position="37"/>
    </location>
</feature>
<dbReference type="STRING" id="1036612.A0A1L9T0T4"/>
<sequence length="64" mass="7062">MTRGNQRDRDREKQRKKAGAEKSANTLSGTEFARKKEDDAAKMRAKQAKADAKKAAEGLAGKKK</sequence>
<reference evidence="4" key="1">
    <citation type="journal article" date="2017" name="Genome Biol.">
        <title>Comparative genomics reveals high biological diversity and specific adaptations in the industrially and medically important fungal genus Aspergillus.</title>
        <authorList>
            <person name="de Vries R.P."/>
            <person name="Riley R."/>
            <person name="Wiebenga A."/>
            <person name="Aguilar-Osorio G."/>
            <person name="Amillis S."/>
            <person name="Uchima C.A."/>
            <person name="Anderluh G."/>
            <person name="Asadollahi M."/>
            <person name="Askin M."/>
            <person name="Barry K."/>
            <person name="Battaglia E."/>
            <person name="Bayram O."/>
            <person name="Benocci T."/>
            <person name="Braus-Stromeyer S.A."/>
            <person name="Caldana C."/>
            <person name="Canovas D."/>
            <person name="Cerqueira G.C."/>
            <person name="Chen F."/>
            <person name="Chen W."/>
            <person name="Choi C."/>
            <person name="Clum A."/>
            <person name="Dos Santos R.A."/>
            <person name="Damasio A.R."/>
            <person name="Diallinas G."/>
            <person name="Emri T."/>
            <person name="Fekete E."/>
            <person name="Flipphi M."/>
            <person name="Freyberg S."/>
            <person name="Gallo A."/>
            <person name="Gournas C."/>
            <person name="Habgood R."/>
            <person name="Hainaut M."/>
            <person name="Harispe M.L."/>
            <person name="Henrissat B."/>
            <person name="Hilden K.S."/>
            <person name="Hope R."/>
            <person name="Hossain A."/>
            <person name="Karabika E."/>
            <person name="Karaffa L."/>
            <person name="Karanyi Z."/>
            <person name="Krasevec N."/>
            <person name="Kuo A."/>
            <person name="Kusch H."/>
            <person name="LaButti K."/>
            <person name="Lagendijk E.L."/>
            <person name="Lapidus A."/>
            <person name="Levasseur A."/>
            <person name="Lindquist E."/>
            <person name="Lipzen A."/>
            <person name="Logrieco A.F."/>
            <person name="MacCabe A."/>
            <person name="Maekelae M.R."/>
            <person name="Malavazi I."/>
            <person name="Melin P."/>
            <person name="Meyer V."/>
            <person name="Mielnichuk N."/>
            <person name="Miskei M."/>
            <person name="Molnar A.P."/>
            <person name="Mule G."/>
            <person name="Ngan C.Y."/>
            <person name="Orejas M."/>
            <person name="Orosz E."/>
            <person name="Ouedraogo J.P."/>
            <person name="Overkamp K.M."/>
            <person name="Park H.-S."/>
            <person name="Perrone G."/>
            <person name="Piumi F."/>
            <person name="Punt P.J."/>
            <person name="Ram A.F."/>
            <person name="Ramon A."/>
            <person name="Rauscher S."/>
            <person name="Record E."/>
            <person name="Riano-Pachon D.M."/>
            <person name="Robert V."/>
            <person name="Roehrig J."/>
            <person name="Ruller R."/>
            <person name="Salamov A."/>
            <person name="Salih N.S."/>
            <person name="Samson R.A."/>
            <person name="Sandor E."/>
            <person name="Sanguinetti M."/>
            <person name="Schuetze T."/>
            <person name="Sepcic K."/>
            <person name="Shelest E."/>
            <person name="Sherlock G."/>
            <person name="Sophianopoulou V."/>
            <person name="Squina F.M."/>
            <person name="Sun H."/>
            <person name="Susca A."/>
            <person name="Todd R.B."/>
            <person name="Tsang A."/>
            <person name="Unkles S.E."/>
            <person name="van de Wiele N."/>
            <person name="van Rossen-Uffink D."/>
            <person name="Oliveira J.V."/>
            <person name="Vesth T.C."/>
            <person name="Visser J."/>
            <person name="Yu J.-H."/>
            <person name="Zhou M."/>
            <person name="Andersen M.R."/>
            <person name="Archer D.B."/>
            <person name="Baker S.E."/>
            <person name="Benoit I."/>
            <person name="Brakhage A.A."/>
            <person name="Braus G.H."/>
            <person name="Fischer R."/>
            <person name="Frisvad J.C."/>
            <person name="Goldman G.H."/>
            <person name="Houbraken J."/>
            <person name="Oakley B."/>
            <person name="Pocsi I."/>
            <person name="Scazzocchio C."/>
            <person name="Seiboth B."/>
            <person name="vanKuyk P.A."/>
            <person name="Wortman J."/>
            <person name="Dyer P.S."/>
            <person name="Grigoriev I.V."/>
        </authorList>
    </citation>
    <scope>NUCLEOTIDE SEQUENCE [LARGE SCALE GENOMIC DNA]</scope>
    <source>
        <strain evidence="4">CBS 593.65</strain>
    </source>
</reference>
<dbReference type="Proteomes" id="UP000184356">
    <property type="component" value="Unassembled WGS sequence"/>
</dbReference>
<keyword evidence="4" id="KW-1185">Reference proteome</keyword>
<accession>A0A1L9T0T4</accession>
<protein>
    <recommendedName>
        <fullName evidence="2">Small EDRK-rich factor-like N-terminal domain-containing protein</fullName>
    </recommendedName>
</protein>
<dbReference type="VEuPathDB" id="FungiDB:ASPSYDRAFT_94895"/>
<evidence type="ECO:0000259" key="2">
    <source>
        <dbReference type="Pfam" id="PF04419"/>
    </source>
</evidence>
<feature type="compositionally biased region" description="Basic and acidic residues" evidence="1">
    <location>
        <begin position="32"/>
        <end position="56"/>
    </location>
</feature>
<dbReference type="InterPro" id="IPR007513">
    <property type="entry name" value="SERF-like_N"/>
</dbReference>
<evidence type="ECO:0000313" key="3">
    <source>
        <dbReference type="EMBL" id="OJJ53060.1"/>
    </source>
</evidence>
<feature type="compositionally biased region" description="Basic and acidic residues" evidence="1">
    <location>
        <begin position="1"/>
        <end position="13"/>
    </location>
</feature>
<proteinExistence type="predicted"/>
<dbReference type="AlphaFoldDB" id="A0A1L9T0T4"/>
<dbReference type="EMBL" id="KV878598">
    <property type="protein sequence ID" value="OJJ53060.1"/>
    <property type="molecule type" value="Genomic_DNA"/>
</dbReference>
<name>A0A1L9T0T4_9EURO</name>
<dbReference type="Pfam" id="PF04419">
    <property type="entry name" value="SERF-like_N"/>
    <property type="match status" value="1"/>
</dbReference>